<dbReference type="InterPro" id="IPR036271">
    <property type="entry name" value="Tet_transcr_reg_TetR-rel_C_sf"/>
</dbReference>
<dbReference type="InterPro" id="IPR054156">
    <property type="entry name" value="YxaF_TetR_C"/>
</dbReference>
<dbReference type="PANTHER" id="PTHR47506">
    <property type="entry name" value="TRANSCRIPTIONAL REGULATORY PROTEIN"/>
    <property type="match status" value="1"/>
</dbReference>
<dbReference type="RefSeq" id="WP_036003117.1">
    <property type="nucleotide sequence ID" value="NZ_CP012746.1"/>
</dbReference>
<gene>
    <name evidence="6" type="ORF">K788_0007788</name>
</gene>
<dbReference type="EMBL" id="CP012746">
    <property type="protein sequence ID" value="ALL64302.1"/>
    <property type="molecule type" value="Genomic_DNA"/>
</dbReference>
<evidence type="ECO:0000313" key="6">
    <source>
        <dbReference type="EMBL" id="ALL64302.1"/>
    </source>
</evidence>
<dbReference type="KEGG" id="bcai:K788_0007788"/>
<dbReference type="PRINTS" id="PR00455">
    <property type="entry name" value="HTHTETR"/>
</dbReference>
<sequence>MKVSKEKAAQNRAALVETAARLFREHGIDGVGVAEIGKAAGLTHGALYAHFPSKEALAAEALAHGLHLGHERMTRTPDGRAPSLSELLDSYLSEEKRDDIANGCAMAASASEIGRQDETISARYGEGFELMAAVFEKHLRAHKVKGDLREKAIAISSTLIGAIAASRAVLKAQPELANDILRAARRAVGDMAGEKA</sequence>
<dbReference type="Proteomes" id="UP000019146">
    <property type="component" value="Chromosome 1"/>
</dbReference>
<dbReference type="GO" id="GO:0003677">
    <property type="term" value="F:DNA binding"/>
    <property type="evidence" value="ECO:0007669"/>
    <property type="project" value="UniProtKB-UniRule"/>
</dbReference>
<dbReference type="GeneID" id="69968490"/>
<organism evidence="6 7">
    <name type="scientific">Paraburkholderia caribensis MBA4</name>
    <dbReference type="NCBI Taxonomy" id="1323664"/>
    <lineage>
        <taxon>Bacteria</taxon>
        <taxon>Pseudomonadati</taxon>
        <taxon>Pseudomonadota</taxon>
        <taxon>Betaproteobacteria</taxon>
        <taxon>Burkholderiales</taxon>
        <taxon>Burkholderiaceae</taxon>
        <taxon>Paraburkholderia</taxon>
    </lineage>
</organism>
<feature type="domain" description="HTH tetR-type" evidence="5">
    <location>
        <begin position="9"/>
        <end position="69"/>
    </location>
</feature>
<dbReference type="Gene3D" id="1.10.10.60">
    <property type="entry name" value="Homeodomain-like"/>
    <property type="match status" value="1"/>
</dbReference>
<keyword evidence="3" id="KW-0804">Transcription</keyword>
<evidence type="ECO:0000259" key="5">
    <source>
        <dbReference type="PROSITE" id="PS50977"/>
    </source>
</evidence>
<name>A0A0P0R8D1_9BURK</name>
<keyword evidence="2 4" id="KW-0238">DNA-binding</keyword>
<dbReference type="PANTHER" id="PTHR47506:SF7">
    <property type="entry name" value="TRANSCRIPTIONAL REGULATORY PROTEIN"/>
    <property type="match status" value="1"/>
</dbReference>
<evidence type="ECO:0000313" key="7">
    <source>
        <dbReference type="Proteomes" id="UP000019146"/>
    </source>
</evidence>
<dbReference type="Pfam" id="PF00440">
    <property type="entry name" value="TetR_N"/>
    <property type="match status" value="1"/>
</dbReference>
<keyword evidence="1" id="KW-0805">Transcription regulation</keyword>
<dbReference type="PROSITE" id="PS50977">
    <property type="entry name" value="HTH_TETR_2"/>
    <property type="match status" value="1"/>
</dbReference>
<dbReference type="AlphaFoldDB" id="A0A0P0R8D1"/>
<dbReference type="SUPFAM" id="SSF46689">
    <property type="entry name" value="Homeodomain-like"/>
    <property type="match status" value="1"/>
</dbReference>
<evidence type="ECO:0000256" key="4">
    <source>
        <dbReference type="PROSITE-ProRule" id="PRU00335"/>
    </source>
</evidence>
<dbReference type="Pfam" id="PF21993">
    <property type="entry name" value="TetR_C_13_2"/>
    <property type="match status" value="1"/>
</dbReference>
<dbReference type="InterPro" id="IPR009057">
    <property type="entry name" value="Homeodomain-like_sf"/>
</dbReference>
<proteinExistence type="predicted"/>
<dbReference type="InterPro" id="IPR001647">
    <property type="entry name" value="HTH_TetR"/>
</dbReference>
<dbReference type="Gene3D" id="1.10.357.10">
    <property type="entry name" value="Tetracycline Repressor, domain 2"/>
    <property type="match status" value="1"/>
</dbReference>
<protein>
    <submittedName>
        <fullName evidence="6">Transcriptional regulator, TetR family</fullName>
    </submittedName>
</protein>
<accession>A0A0P0R8D1</accession>
<dbReference type="SUPFAM" id="SSF48498">
    <property type="entry name" value="Tetracyclin repressor-like, C-terminal domain"/>
    <property type="match status" value="1"/>
</dbReference>
<feature type="DNA-binding region" description="H-T-H motif" evidence="4">
    <location>
        <begin position="32"/>
        <end position="51"/>
    </location>
</feature>
<reference evidence="6 7" key="1">
    <citation type="journal article" date="2014" name="Genome Announc.">
        <title>Draft Genome Sequence of the Haloacid-Degrading Burkholderia caribensis Strain MBA4.</title>
        <authorList>
            <person name="Pan Y."/>
            <person name="Kong K.F."/>
            <person name="Tsang J.S."/>
        </authorList>
    </citation>
    <scope>NUCLEOTIDE SEQUENCE [LARGE SCALE GENOMIC DNA]</scope>
    <source>
        <strain evidence="6 7">MBA4</strain>
    </source>
</reference>
<evidence type="ECO:0000256" key="3">
    <source>
        <dbReference type="ARBA" id="ARBA00023163"/>
    </source>
</evidence>
<evidence type="ECO:0000256" key="2">
    <source>
        <dbReference type="ARBA" id="ARBA00023125"/>
    </source>
</evidence>
<evidence type="ECO:0000256" key="1">
    <source>
        <dbReference type="ARBA" id="ARBA00023015"/>
    </source>
</evidence>